<dbReference type="Proteomes" id="UP000054560">
    <property type="component" value="Unassembled WGS sequence"/>
</dbReference>
<protein>
    <submittedName>
        <fullName evidence="1">Uncharacterized protein</fullName>
    </submittedName>
</protein>
<dbReference type="GeneID" id="25914530"/>
<organism evidence="1 2">
    <name type="scientific">Sphaeroforma arctica JP610</name>
    <dbReference type="NCBI Taxonomy" id="667725"/>
    <lineage>
        <taxon>Eukaryota</taxon>
        <taxon>Ichthyosporea</taxon>
        <taxon>Ichthyophonida</taxon>
        <taxon>Sphaeroforma</taxon>
    </lineage>
</organism>
<gene>
    <name evidence="1" type="ORF">SARC_14026</name>
</gene>
<reference evidence="1 2" key="1">
    <citation type="submission" date="2011-02" db="EMBL/GenBank/DDBJ databases">
        <title>The Genome Sequence of Sphaeroforma arctica JP610.</title>
        <authorList>
            <consortium name="The Broad Institute Genome Sequencing Platform"/>
            <person name="Russ C."/>
            <person name="Cuomo C."/>
            <person name="Young S.K."/>
            <person name="Zeng Q."/>
            <person name="Gargeya S."/>
            <person name="Alvarado L."/>
            <person name="Berlin A."/>
            <person name="Chapman S.B."/>
            <person name="Chen Z."/>
            <person name="Freedman E."/>
            <person name="Gellesch M."/>
            <person name="Goldberg J."/>
            <person name="Griggs A."/>
            <person name="Gujja S."/>
            <person name="Heilman E."/>
            <person name="Heiman D."/>
            <person name="Howarth C."/>
            <person name="Mehta T."/>
            <person name="Neiman D."/>
            <person name="Pearson M."/>
            <person name="Roberts A."/>
            <person name="Saif S."/>
            <person name="Shea T."/>
            <person name="Shenoy N."/>
            <person name="Sisk P."/>
            <person name="Stolte C."/>
            <person name="Sykes S."/>
            <person name="White J."/>
            <person name="Yandava C."/>
            <person name="Burger G."/>
            <person name="Gray M.W."/>
            <person name="Holland P.W.H."/>
            <person name="King N."/>
            <person name="Lang F.B.F."/>
            <person name="Roger A.J."/>
            <person name="Ruiz-Trillo I."/>
            <person name="Haas B."/>
            <person name="Nusbaum C."/>
            <person name="Birren B."/>
        </authorList>
    </citation>
    <scope>NUCLEOTIDE SEQUENCE [LARGE SCALE GENOMIC DNA]</scope>
    <source>
        <strain evidence="1 2">JP610</strain>
    </source>
</reference>
<evidence type="ECO:0000313" key="2">
    <source>
        <dbReference type="Proteomes" id="UP000054560"/>
    </source>
</evidence>
<dbReference type="RefSeq" id="XP_014147319.1">
    <property type="nucleotide sequence ID" value="XM_014291844.1"/>
</dbReference>
<dbReference type="EMBL" id="KQ245644">
    <property type="protein sequence ID" value="KNC73417.1"/>
    <property type="molecule type" value="Genomic_DNA"/>
</dbReference>
<keyword evidence="2" id="KW-1185">Reference proteome</keyword>
<sequence>LQVGHFLRRTFKAIEYGISNEASSAYSLNANQIHGLLRQIRAFALHYLHPCGTTVDDRGRNGTAVDSEFASAMLARRVQNIADVFSHTDRRLVLSVVSSLVNGCRTLSSLANPAESGLLSNSALRGGAHSLGAAYLDVVLVVSECRRYVECMKAGNGPQSGYAYLDKAVILESIDDLLRTLAPQTERCLNSDLSTETPPVMLSSYWARAAEVCLRAMHGHDEPQSTHTDTLLRLLKHQDEHVALSALAFVVDHADFCMHPGRTSGSDDPSGSDDLVVCIKLSAASLKATSRVERAI</sequence>
<evidence type="ECO:0000313" key="1">
    <source>
        <dbReference type="EMBL" id="KNC73417.1"/>
    </source>
</evidence>
<feature type="non-terminal residue" evidence="1">
    <location>
        <position position="1"/>
    </location>
</feature>
<name>A0A0L0F9L6_9EUKA</name>
<accession>A0A0L0F9L6</accession>
<proteinExistence type="predicted"/>
<dbReference type="AlphaFoldDB" id="A0A0L0F9L6"/>